<gene>
    <name evidence="1" type="ORF">THERMOS_1704</name>
</gene>
<protein>
    <submittedName>
        <fullName evidence="1">Uncharacterized protein</fullName>
    </submittedName>
</protein>
<sequence length="47" mass="5493">MKTDCAIYFLKLAVMVTENKSIIQQIREIIWRIGVMFIKPRIVIVIG</sequence>
<comment type="caution">
    <text evidence="1">The sequence shown here is derived from an EMBL/GenBank/DDBJ whole genome shotgun (WGS) entry which is preliminary data.</text>
</comment>
<name>A0A8H8XDA7_9GAMM</name>
<proteinExistence type="predicted"/>
<reference evidence="1 2" key="1">
    <citation type="submission" date="2020-05" db="EMBL/GenBank/DDBJ databases">
        <authorList>
            <person name="Petersen J."/>
            <person name="Sayavedra L."/>
        </authorList>
    </citation>
    <scope>NUCLEOTIDE SEQUENCE [LARGE SCALE GENOMIC DNA]</scope>
    <source>
        <strain evidence="1">B thermophilus SOXS</strain>
    </source>
</reference>
<keyword evidence="2" id="KW-1185">Reference proteome</keyword>
<dbReference type="Proteomes" id="UP000643672">
    <property type="component" value="Unassembled WGS sequence"/>
</dbReference>
<evidence type="ECO:0000313" key="1">
    <source>
        <dbReference type="EMBL" id="CAB5502980.1"/>
    </source>
</evidence>
<accession>A0A8H8XDA7</accession>
<evidence type="ECO:0000313" key="2">
    <source>
        <dbReference type="Proteomes" id="UP000643672"/>
    </source>
</evidence>
<dbReference type="EMBL" id="CAESAQ020000076">
    <property type="protein sequence ID" value="CAB5502980.1"/>
    <property type="molecule type" value="Genomic_DNA"/>
</dbReference>
<organism evidence="1 2">
    <name type="scientific">Bathymodiolus thermophilus thioautotrophic gill symbiont</name>
    <dbReference type="NCBI Taxonomy" id="2360"/>
    <lineage>
        <taxon>Bacteria</taxon>
        <taxon>Pseudomonadati</taxon>
        <taxon>Pseudomonadota</taxon>
        <taxon>Gammaproteobacteria</taxon>
        <taxon>sulfur-oxidizing symbionts</taxon>
    </lineage>
</organism>
<dbReference type="AlphaFoldDB" id="A0A8H8XDA7"/>